<evidence type="ECO:0000313" key="1">
    <source>
        <dbReference type="EMBL" id="QND60674.1"/>
    </source>
</evidence>
<gene>
    <name evidence="1" type="ORF">HB778_32385</name>
</gene>
<dbReference type="EMBL" id="CP050296">
    <property type="protein sequence ID" value="QND60674.1"/>
    <property type="molecule type" value="Genomic_DNA"/>
</dbReference>
<evidence type="ECO:0000313" key="2">
    <source>
        <dbReference type="Proteomes" id="UP000515465"/>
    </source>
</evidence>
<sequence length="67" mass="7087">MAVTMPCVNASWQNILGLKQISTGAILPGEQPTMGGLLCCPNLRMFTLPGGVVEQLAARNLSRKMGT</sequence>
<reference evidence="1" key="1">
    <citation type="journal article" date="2020" name="Mol. Plant Microbe Interact.">
        <title>Complete genome sequences of four natural Pseudomonas isolates that catabolize a wide range of aromatic compounds relevant to lignin valorization.</title>
        <authorList>
            <person name="Hatmaker E.A."/>
            <person name="Presle G."/>
            <person name="Cannon O."/>
            <person name="Guss A.M."/>
            <person name="Elkins J.G."/>
        </authorList>
    </citation>
    <scope>NUCLEOTIDE SEQUENCE</scope>
    <source>
        <strain evidence="1">583</strain>
    </source>
</reference>
<dbReference type="RefSeq" id="WP_183459798.1">
    <property type="nucleotide sequence ID" value="NZ_CP050296.1"/>
</dbReference>
<name>A0A7G6T1P2_9HYPH</name>
<dbReference type="AlphaFoldDB" id="A0A7G6T1P2"/>
<organism evidence="1 2">
    <name type="scientific">Mesorhizobium huakuii</name>
    <dbReference type="NCBI Taxonomy" id="28104"/>
    <lineage>
        <taxon>Bacteria</taxon>
        <taxon>Pseudomonadati</taxon>
        <taxon>Pseudomonadota</taxon>
        <taxon>Alphaproteobacteria</taxon>
        <taxon>Hyphomicrobiales</taxon>
        <taxon>Phyllobacteriaceae</taxon>
        <taxon>Mesorhizobium</taxon>
    </lineage>
</organism>
<accession>A0A7G6T1P2</accession>
<protein>
    <submittedName>
        <fullName evidence="1">Uncharacterized protein</fullName>
    </submittedName>
</protein>
<dbReference type="Proteomes" id="UP000515465">
    <property type="component" value="Chromosome"/>
</dbReference>
<proteinExistence type="predicted"/>